<feature type="region of interest" description="Disordered" evidence="1">
    <location>
        <begin position="40"/>
        <end position="68"/>
    </location>
</feature>
<name>A0A4Z2ESA9_9TELE</name>
<dbReference type="AlphaFoldDB" id="A0A4Z2ESA9"/>
<evidence type="ECO:0000313" key="3">
    <source>
        <dbReference type="Proteomes" id="UP000314294"/>
    </source>
</evidence>
<keyword evidence="3" id="KW-1185">Reference proteome</keyword>
<evidence type="ECO:0000256" key="1">
    <source>
        <dbReference type="SAM" id="MobiDB-lite"/>
    </source>
</evidence>
<protein>
    <submittedName>
        <fullName evidence="2">Uncharacterized protein</fullName>
    </submittedName>
</protein>
<evidence type="ECO:0000313" key="2">
    <source>
        <dbReference type="EMBL" id="TNN31481.1"/>
    </source>
</evidence>
<sequence length="81" mass="8909">MLFFSEEDELLPLWAVPDGSHGRVNRSAGFLRLPKQPSVTTAADLHGDHRPPVTDSAHRSSLNTWPQATRRVGPPVMLLVA</sequence>
<dbReference type="EMBL" id="SRLO01003424">
    <property type="protein sequence ID" value="TNN31481.1"/>
    <property type="molecule type" value="Genomic_DNA"/>
</dbReference>
<reference evidence="2 3" key="1">
    <citation type="submission" date="2019-03" db="EMBL/GenBank/DDBJ databases">
        <title>First draft genome of Liparis tanakae, snailfish: a comprehensive survey of snailfish specific genes.</title>
        <authorList>
            <person name="Kim W."/>
            <person name="Song I."/>
            <person name="Jeong J.-H."/>
            <person name="Kim D."/>
            <person name="Kim S."/>
            <person name="Ryu S."/>
            <person name="Song J.Y."/>
            <person name="Lee S.K."/>
        </authorList>
    </citation>
    <scope>NUCLEOTIDE SEQUENCE [LARGE SCALE GENOMIC DNA]</scope>
    <source>
        <tissue evidence="2">Muscle</tissue>
    </source>
</reference>
<organism evidence="2 3">
    <name type="scientific">Liparis tanakae</name>
    <name type="common">Tanaka's snailfish</name>
    <dbReference type="NCBI Taxonomy" id="230148"/>
    <lineage>
        <taxon>Eukaryota</taxon>
        <taxon>Metazoa</taxon>
        <taxon>Chordata</taxon>
        <taxon>Craniata</taxon>
        <taxon>Vertebrata</taxon>
        <taxon>Euteleostomi</taxon>
        <taxon>Actinopterygii</taxon>
        <taxon>Neopterygii</taxon>
        <taxon>Teleostei</taxon>
        <taxon>Neoteleostei</taxon>
        <taxon>Acanthomorphata</taxon>
        <taxon>Eupercaria</taxon>
        <taxon>Perciformes</taxon>
        <taxon>Cottioidei</taxon>
        <taxon>Cottales</taxon>
        <taxon>Liparidae</taxon>
        <taxon>Liparis</taxon>
    </lineage>
</organism>
<accession>A0A4Z2ESA9</accession>
<feature type="compositionally biased region" description="Basic and acidic residues" evidence="1">
    <location>
        <begin position="45"/>
        <end position="58"/>
    </location>
</feature>
<proteinExistence type="predicted"/>
<comment type="caution">
    <text evidence="2">The sequence shown here is derived from an EMBL/GenBank/DDBJ whole genome shotgun (WGS) entry which is preliminary data.</text>
</comment>
<dbReference type="Proteomes" id="UP000314294">
    <property type="component" value="Unassembled WGS sequence"/>
</dbReference>
<gene>
    <name evidence="2" type="ORF">EYF80_058365</name>
</gene>